<evidence type="ECO:0000313" key="2">
    <source>
        <dbReference type="Proteomes" id="UP000636479"/>
    </source>
</evidence>
<sequence length="416" mass="45866">MSAHTALQNWLTEHGGHFHLDAHFSEVPSGALVIAAQDIAADETIASCPFDLVITRDLALDALSVLLGSDSRFSLEEWPTRQLLSSYLAFHAIVEERSSFPVLAHHVYVDSLPDCSQLRTPLHFSPSELEDLRGSNLHGATIDRERDWRREWTQCRDTLVRFKREWSEQFTWERYLTAATHISSRAFPSTLLSRAPSLSAPDSEPMLLPGIDALNHARGTAVSWVSNYIGNDAIPGPGSSISLVLHDKTPAGAELFNNYGPKPNAELILGYGFSLPENPDDTIVLKIGGLAGKSWEVGRHAKGAEGLWESILQSFSEEDKSITYEEYLDASSMLSEMVIGLLDKLPVISAEGIREEVALMIEHYIQGPSQFYCLFASAHGLVGQRNILEDLIEFAASKEAIGIAMAEEQGIKIVLE</sequence>
<dbReference type="InterPro" id="IPR046341">
    <property type="entry name" value="SET_dom_sf"/>
</dbReference>
<comment type="caution">
    <text evidence="1">The sequence shown here is derived from an EMBL/GenBank/DDBJ whole genome shotgun (WGS) entry which is preliminary data.</text>
</comment>
<dbReference type="GO" id="GO:0016279">
    <property type="term" value="F:protein-lysine N-methyltransferase activity"/>
    <property type="evidence" value="ECO:0007669"/>
    <property type="project" value="InterPro"/>
</dbReference>
<dbReference type="PANTHER" id="PTHR13271">
    <property type="entry name" value="UNCHARACTERIZED PUTATIVE METHYLTRANSFERASE"/>
    <property type="match status" value="1"/>
</dbReference>
<dbReference type="EMBL" id="JACAZF010000006">
    <property type="protein sequence ID" value="KAF7301999.1"/>
    <property type="molecule type" value="Genomic_DNA"/>
</dbReference>
<evidence type="ECO:0000313" key="1">
    <source>
        <dbReference type="EMBL" id="KAF7301999.1"/>
    </source>
</evidence>
<dbReference type="GeneID" id="59346871"/>
<accession>A0A8H6SME2</accession>
<proteinExistence type="predicted"/>
<dbReference type="OrthoDB" id="42889at2759"/>
<dbReference type="SUPFAM" id="SSF82199">
    <property type="entry name" value="SET domain"/>
    <property type="match status" value="1"/>
</dbReference>
<gene>
    <name evidence="1" type="ORF">MIND_00766100</name>
</gene>
<dbReference type="AlphaFoldDB" id="A0A8H6SME2"/>
<dbReference type="CDD" id="cd19180">
    <property type="entry name" value="SET_SpSET10-like"/>
    <property type="match status" value="1"/>
</dbReference>
<dbReference type="PANTHER" id="PTHR13271:SF147">
    <property type="entry name" value="PROTEIN-LYSINE N-METHYLTRANSFERASE EFM1-RELATED"/>
    <property type="match status" value="1"/>
</dbReference>
<dbReference type="GO" id="GO:0005634">
    <property type="term" value="C:nucleus"/>
    <property type="evidence" value="ECO:0007669"/>
    <property type="project" value="TreeGrafter"/>
</dbReference>
<dbReference type="Proteomes" id="UP000636479">
    <property type="component" value="Unassembled WGS sequence"/>
</dbReference>
<dbReference type="InterPro" id="IPR044432">
    <property type="entry name" value="Set10/Efm1_SET"/>
</dbReference>
<protein>
    <submittedName>
        <fullName evidence="1">SET domain-containing protein</fullName>
    </submittedName>
</protein>
<name>A0A8H6SME2_9AGAR</name>
<organism evidence="1 2">
    <name type="scientific">Mycena indigotica</name>
    <dbReference type="NCBI Taxonomy" id="2126181"/>
    <lineage>
        <taxon>Eukaryota</taxon>
        <taxon>Fungi</taxon>
        <taxon>Dikarya</taxon>
        <taxon>Basidiomycota</taxon>
        <taxon>Agaricomycotina</taxon>
        <taxon>Agaricomycetes</taxon>
        <taxon>Agaricomycetidae</taxon>
        <taxon>Agaricales</taxon>
        <taxon>Marasmiineae</taxon>
        <taxon>Mycenaceae</taxon>
        <taxon>Mycena</taxon>
    </lineage>
</organism>
<dbReference type="Gene3D" id="3.90.1410.10">
    <property type="entry name" value="set domain protein methyltransferase, domain 1"/>
    <property type="match status" value="1"/>
</dbReference>
<dbReference type="InterPro" id="IPR050600">
    <property type="entry name" value="SETD3_SETD6_MTase"/>
</dbReference>
<dbReference type="RefSeq" id="XP_037219999.1">
    <property type="nucleotide sequence ID" value="XM_037364355.1"/>
</dbReference>
<reference evidence="1" key="1">
    <citation type="submission" date="2020-05" db="EMBL/GenBank/DDBJ databases">
        <title>Mycena genomes resolve the evolution of fungal bioluminescence.</title>
        <authorList>
            <person name="Tsai I.J."/>
        </authorList>
    </citation>
    <scope>NUCLEOTIDE SEQUENCE</scope>
    <source>
        <strain evidence="1">171206Taipei</strain>
    </source>
</reference>
<keyword evidence="2" id="KW-1185">Reference proteome</keyword>